<feature type="non-terminal residue" evidence="1">
    <location>
        <position position="1"/>
    </location>
</feature>
<sequence length="131" mass="14673">GTRELKSIISVIGGVLMKKRAYDGFPLIIETETDGFIYGEITDHLHYDDDVGCLTGDGFVQAPDGSRAGVIWQVEDIVSVSVCIEPEEDRWGVYNVWFDRPIKTTADIVHNFRNVLPLLKEAYHAATCKKD</sequence>
<dbReference type="Proteomes" id="UP000015344">
    <property type="component" value="Unassembled WGS sequence"/>
</dbReference>
<organism evidence="1 2">
    <name type="scientific">Paenibacillus alvei TS-15</name>
    <dbReference type="NCBI Taxonomy" id="1117108"/>
    <lineage>
        <taxon>Bacteria</taxon>
        <taxon>Bacillati</taxon>
        <taxon>Bacillota</taxon>
        <taxon>Bacilli</taxon>
        <taxon>Bacillales</taxon>
        <taxon>Paenibacillaceae</taxon>
        <taxon>Paenibacillus</taxon>
    </lineage>
</organism>
<gene>
    <name evidence="1" type="ORF">PAALTS15_25739</name>
</gene>
<reference evidence="1 2" key="1">
    <citation type="submission" date="2013-05" db="EMBL/GenBank/DDBJ databases">
        <authorList>
            <person name="Strain E.A."/>
            <person name="Brown E."/>
            <person name="Allard M.W."/>
            <person name="Luo Y.L."/>
        </authorList>
    </citation>
    <scope>NUCLEOTIDE SEQUENCE [LARGE SCALE GENOMIC DNA]</scope>
    <source>
        <strain evidence="1 2">TS-15</strain>
    </source>
</reference>
<dbReference type="eggNOG" id="ENOG5033YKI">
    <property type="taxonomic scope" value="Bacteria"/>
</dbReference>
<evidence type="ECO:0000313" key="2">
    <source>
        <dbReference type="Proteomes" id="UP000015344"/>
    </source>
</evidence>
<accession>S9SJQ1</accession>
<proteinExistence type="predicted"/>
<dbReference type="AlphaFoldDB" id="S9SJQ1"/>
<comment type="caution">
    <text evidence="1">The sequence shown here is derived from an EMBL/GenBank/DDBJ whole genome shotgun (WGS) entry which is preliminary data.</text>
</comment>
<dbReference type="RefSeq" id="WP_021262312.1">
    <property type="nucleotide sequence ID" value="NZ_ATMT01000091.1"/>
</dbReference>
<name>S9SJQ1_PAEAL</name>
<protein>
    <submittedName>
        <fullName evidence="1">Uncharacterized protein</fullName>
    </submittedName>
</protein>
<dbReference type="EMBL" id="ATMT01000091">
    <property type="protein sequence ID" value="EPY04313.1"/>
    <property type="molecule type" value="Genomic_DNA"/>
</dbReference>
<evidence type="ECO:0000313" key="1">
    <source>
        <dbReference type="EMBL" id="EPY04313.1"/>
    </source>
</evidence>